<dbReference type="NCBIfam" id="TIGR00079">
    <property type="entry name" value="pept_deformyl"/>
    <property type="match status" value="1"/>
</dbReference>
<comment type="function">
    <text evidence="2">Removes the formyl group from the N-terminal Met of newly synthesized proteins. Requires at least a dipeptide for an efficient rate of reaction. N-terminal L-methionine is a prerequisite for activity but the enzyme has broad specificity at other positions.</text>
</comment>
<dbReference type="EMBL" id="MGIS01000019">
    <property type="protein sequence ID" value="OGM92640.1"/>
    <property type="molecule type" value="Genomic_DNA"/>
</dbReference>
<comment type="cofactor">
    <cofactor evidence="2">
        <name>Fe(2+)</name>
        <dbReference type="ChEBI" id="CHEBI:29033"/>
    </cofactor>
    <text evidence="2">Binds 1 Fe(2+) ion.</text>
</comment>
<keyword evidence="2" id="KW-0479">Metal-binding</keyword>
<evidence type="ECO:0000313" key="3">
    <source>
        <dbReference type="EMBL" id="OGM92640.1"/>
    </source>
</evidence>
<feature type="binding site" evidence="2">
    <location>
        <position position="153"/>
    </location>
    <ligand>
        <name>Fe cation</name>
        <dbReference type="ChEBI" id="CHEBI:24875"/>
    </ligand>
</feature>
<dbReference type="InterPro" id="IPR036821">
    <property type="entry name" value="Peptide_deformylase_sf"/>
</dbReference>
<dbReference type="Pfam" id="PF01327">
    <property type="entry name" value="Pep_deformylase"/>
    <property type="match status" value="1"/>
</dbReference>
<dbReference type="AlphaFoldDB" id="A0A1F8DVK1"/>
<comment type="catalytic activity">
    <reaction evidence="2">
        <text>N-terminal N-formyl-L-methionyl-[peptide] + H2O = N-terminal L-methionyl-[peptide] + formate</text>
        <dbReference type="Rhea" id="RHEA:24420"/>
        <dbReference type="Rhea" id="RHEA-COMP:10639"/>
        <dbReference type="Rhea" id="RHEA-COMP:10640"/>
        <dbReference type="ChEBI" id="CHEBI:15377"/>
        <dbReference type="ChEBI" id="CHEBI:15740"/>
        <dbReference type="ChEBI" id="CHEBI:49298"/>
        <dbReference type="ChEBI" id="CHEBI:64731"/>
        <dbReference type="EC" id="3.5.1.88"/>
    </reaction>
</comment>
<sequence>MQNILIEKKHSRVWTVHTVAEEKFLRKKVEEFEYPLYEKKDMNALVKHMRKLMVASRGIGLSANQIGLSVRMFIAQLPADDGKGYKGKFYTVVNPRVASASSKKIADEEGCLSIPHTYGTVDRAESIVLEGLDKQGRSVRIKAEGLLARIFQHETDHLNGILFTDKAKNVFTIKPE</sequence>
<dbReference type="GO" id="GO:0042586">
    <property type="term" value="F:peptide deformylase activity"/>
    <property type="evidence" value="ECO:0007669"/>
    <property type="project" value="UniProtKB-UniRule"/>
</dbReference>
<dbReference type="HAMAP" id="MF_00163">
    <property type="entry name" value="Pep_deformylase"/>
    <property type="match status" value="1"/>
</dbReference>
<protein>
    <recommendedName>
        <fullName evidence="2">Peptide deformylase</fullName>
        <shortName evidence="2">PDF</shortName>
        <ecNumber evidence="2">3.5.1.88</ecNumber>
    </recommendedName>
    <alternativeName>
        <fullName evidence="2">Polypeptide deformylase</fullName>
    </alternativeName>
</protein>
<evidence type="ECO:0000256" key="2">
    <source>
        <dbReference type="HAMAP-Rule" id="MF_00163"/>
    </source>
</evidence>
<feature type="binding site" evidence="2">
    <location>
        <position position="111"/>
    </location>
    <ligand>
        <name>Fe cation</name>
        <dbReference type="ChEBI" id="CHEBI:24875"/>
    </ligand>
</feature>
<dbReference type="PRINTS" id="PR01576">
    <property type="entry name" value="PDEFORMYLASE"/>
</dbReference>
<dbReference type="PANTHER" id="PTHR10458:SF22">
    <property type="entry name" value="PEPTIDE DEFORMYLASE"/>
    <property type="match status" value="1"/>
</dbReference>
<feature type="active site" evidence="2">
    <location>
        <position position="154"/>
    </location>
</feature>
<dbReference type="Gene3D" id="3.90.45.10">
    <property type="entry name" value="Peptide deformylase"/>
    <property type="match status" value="1"/>
</dbReference>
<feature type="binding site" evidence="2">
    <location>
        <position position="157"/>
    </location>
    <ligand>
        <name>Fe cation</name>
        <dbReference type="ChEBI" id="CHEBI:24875"/>
    </ligand>
</feature>
<dbReference type="Proteomes" id="UP000177011">
    <property type="component" value="Unassembled WGS sequence"/>
</dbReference>
<keyword evidence="2" id="KW-0648">Protein biosynthesis</keyword>
<evidence type="ECO:0000313" key="4">
    <source>
        <dbReference type="Proteomes" id="UP000177011"/>
    </source>
</evidence>
<keyword evidence="2" id="KW-0408">Iron</keyword>
<keyword evidence="2" id="KW-0378">Hydrolase</keyword>
<dbReference type="PIRSF" id="PIRSF004749">
    <property type="entry name" value="Pep_def"/>
    <property type="match status" value="1"/>
</dbReference>
<dbReference type="GO" id="GO:0006412">
    <property type="term" value="P:translation"/>
    <property type="evidence" value="ECO:0007669"/>
    <property type="project" value="UniProtKB-UniRule"/>
</dbReference>
<proteinExistence type="inferred from homology"/>
<organism evidence="3 4">
    <name type="scientific">Candidatus Wolfebacteria bacterium RIFCSPLOWO2_01_FULL_47_17b</name>
    <dbReference type="NCBI Taxonomy" id="1802558"/>
    <lineage>
        <taxon>Bacteria</taxon>
        <taxon>Candidatus Wolfeibacteriota</taxon>
    </lineage>
</organism>
<dbReference type="CDD" id="cd00487">
    <property type="entry name" value="Pep_deformylase"/>
    <property type="match status" value="1"/>
</dbReference>
<dbReference type="InterPro" id="IPR023635">
    <property type="entry name" value="Peptide_deformylase"/>
</dbReference>
<comment type="similarity">
    <text evidence="1 2">Belongs to the polypeptide deformylase family.</text>
</comment>
<gene>
    <name evidence="2" type="primary">def</name>
    <name evidence="3" type="ORF">A2935_03950</name>
</gene>
<dbReference type="NCBIfam" id="NF001159">
    <property type="entry name" value="PRK00150.1-3"/>
    <property type="match status" value="1"/>
</dbReference>
<reference evidence="3 4" key="1">
    <citation type="journal article" date="2016" name="Nat. Commun.">
        <title>Thousands of microbial genomes shed light on interconnected biogeochemical processes in an aquifer system.</title>
        <authorList>
            <person name="Anantharaman K."/>
            <person name="Brown C.T."/>
            <person name="Hug L.A."/>
            <person name="Sharon I."/>
            <person name="Castelle C.J."/>
            <person name="Probst A.J."/>
            <person name="Thomas B.C."/>
            <person name="Singh A."/>
            <person name="Wilkins M.J."/>
            <person name="Karaoz U."/>
            <person name="Brodie E.L."/>
            <person name="Williams K.H."/>
            <person name="Hubbard S.S."/>
            <person name="Banfield J.F."/>
        </authorList>
    </citation>
    <scope>NUCLEOTIDE SEQUENCE [LARGE SCALE GENOMIC DNA]</scope>
</reference>
<comment type="caution">
    <text evidence="3">The sequence shown here is derived from an EMBL/GenBank/DDBJ whole genome shotgun (WGS) entry which is preliminary data.</text>
</comment>
<dbReference type="SUPFAM" id="SSF56420">
    <property type="entry name" value="Peptide deformylase"/>
    <property type="match status" value="1"/>
</dbReference>
<dbReference type="GO" id="GO:0046872">
    <property type="term" value="F:metal ion binding"/>
    <property type="evidence" value="ECO:0007669"/>
    <property type="project" value="UniProtKB-KW"/>
</dbReference>
<name>A0A1F8DVK1_9BACT</name>
<dbReference type="PANTHER" id="PTHR10458">
    <property type="entry name" value="PEPTIDE DEFORMYLASE"/>
    <property type="match status" value="1"/>
</dbReference>
<dbReference type="EC" id="3.5.1.88" evidence="2"/>
<evidence type="ECO:0000256" key="1">
    <source>
        <dbReference type="ARBA" id="ARBA00010759"/>
    </source>
</evidence>
<accession>A0A1F8DVK1</accession>